<evidence type="ECO:0000313" key="2">
    <source>
        <dbReference type="EMBL" id="KNZ68557.1"/>
    </source>
</evidence>
<organism evidence="2 3">
    <name type="scientific">Thermincola ferriacetica</name>
    <dbReference type="NCBI Taxonomy" id="281456"/>
    <lineage>
        <taxon>Bacteria</taxon>
        <taxon>Bacillati</taxon>
        <taxon>Bacillota</taxon>
        <taxon>Clostridia</taxon>
        <taxon>Eubacteriales</taxon>
        <taxon>Thermincolaceae</taxon>
        <taxon>Thermincola</taxon>
    </lineage>
</organism>
<comment type="similarity">
    <text evidence="1">Belongs to the asp23 family.</text>
</comment>
<gene>
    <name evidence="2" type="ORF">Tfer_2886</name>
</gene>
<dbReference type="PANTHER" id="PTHR34297">
    <property type="entry name" value="HYPOTHETICAL CYTOSOLIC PROTEIN-RELATED"/>
    <property type="match status" value="1"/>
</dbReference>
<dbReference type="AlphaFoldDB" id="A0A0L6VZ02"/>
<evidence type="ECO:0008006" key="4">
    <source>
        <dbReference type="Google" id="ProtNLM"/>
    </source>
</evidence>
<proteinExistence type="inferred from homology"/>
<name>A0A0L6VZ02_9FIRM</name>
<evidence type="ECO:0000313" key="3">
    <source>
        <dbReference type="Proteomes" id="UP000037175"/>
    </source>
</evidence>
<dbReference type="PATRIC" id="fig|281456.6.peg.3019"/>
<dbReference type="Pfam" id="PF03780">
    <property type="entry name" value="Asp23"/>
    <property type="match status" value="1"/>
</dbReference>
<dbReference type="InterPro" id="IPR005531">
    <property type="entry name" value="Asp23"/>
</dbReference>
<sequence length="145" mass="15854">MLFLFFFNRLGFSIPLQMFEIMKGWANMGDKDKLGNVNISEEVIATIAGAAAVECYGIVGMAARKLKDGIAQLLGREDLTKGVQVKLEGSQVTVDLYIIVSYGVNIAEVAKNVMERVKYSLSKYTDLETRAINVNVQGVRVSNGG</sequence>
<dbReference type="PANTHER" id="PTHR34297:SF2">
    <property type="entry name" value="ASP23_GLS24 FAMILY ENVELOPE STRESS RESPONSE PROTEIN"/>
    <property type="match status" value="1"/>
</dbReference>
<keyword evidence="3" id="KW-1185">Reference proteome</keyword>
<accession>A0A0L6VZ02</accession>
<evidence type="ECO:0000256" key="1">
    <source>
        <dbReference type="ARBA" id="ARBA00005721"/>
    </source>
</evidence>
<dbReference type="EMBL" id="LGTE01000027">
    <property type="protein sequence ID" value="KNZ68557.1"/>
    <property type="molecule type" value="Genomic_DNA"/>
</dbReference>
<comment type="caution">
    <text evidence="2">The sequence shown here is derived from an EMBL/GenBank/DDBJ whole genome shotgun (WGS) entry which is preliminary data.</text>
</comment>
<dbReference type="Proteomes" id="UP000037175">
    <property type="component" value="Unassembled WGS sequence"/>
</dbReference>
<protein>
    <recommendedName>
        <fullName evidence="4">Asp23/Gls24 family envelope stress response protein</fullName>
    </recommendedName>
</protein>
<reference evidence="3" key="1">
    <citation type="submission" date="2015-07" db="EMBL/GenBank/DDBJ databases">
        <title>Complete Genome of Thermincola ferriacetica strain Z-0001T.</title>
        <authorList>
            <person name="Lusk B."/>
            <person name="Badalamenti J.P."/>
            <person name="Parameswaran P."/>
            <person name="Bond D.R."/>
            <person name="Torres C.I."/>
        </authorList>
    </citation>
    <scope>NUCLEOTIDE SEQUENCE [LARGE SCALE GENOMIC DNA]</scope>
    <source>
        <strain evidence="3">Z-0001</strain>
    </source>
</reference>